<dbReference type="AlphaFoldDB" id="A0A8S9V1S6"/>
<dbReference type="EMBL" id="JAACNO010000863">
    <property type="protein sequence ID" value="KAF4144358.1"/>
    <property type="molecule type" value="Genomic_DNA"/>
</dbReference>
<sequence>MGTNVARGGGGLAHATSDRSHIHVPDDVVTGYGDNAMVIGSDDLVAVIGCDSSYWLVAMEDAALLISRDRCLVAHYGGHNAVVRSGADVAFVGR</sequence>
<reference evidence="1" key="1">
    <citation type="submission" date="2020-03" db="EMBL/GenBank/DDBJ databases">
        <title>Hybrid Assembly of Korean Phytophthora infestans isolates.</title>
        <authorList>
            <person name="Prokchorchik M."/>
            <person name="Lee Y."/>
            <person name="Seo J."/>
            <person name="Cho J.-H."/>
            <person name="Park Y.-E."/>
            <person name="Jang D.-C."/>
            <person name="Im J.-S."/>
            <person name="Choi J.-G."/>
            <person name="Park H.-J."/>
            <person name="Lee G.-B."/>
            <person name="Lee Y.-G."/>
            <person name="Hong S.-Y."/>
            <person name="Cho K."/>
            <person name="Sohn K.H."/>
        </authorList>
    </citation>
    <scope>NUCLEOTIDE SEQUENCE</scope>
    <source>
        <strain evidence="1">KR_2_A2</strain>
    </source>
</reference>
<dbReference type="Proteomes" id="UP000704712">
    <property type="component" value="Unassembled WGS sequence"/>
</dbReference>
<protein>
    <submittedName>
        <fullName evidence="1">Uncharacterized protein</fullName>
    </submittedName>
</protein>
<accession>A0A8S9V1S6</accession>
<organism evidence="1 2">
    <name type="scientific">Phytophthora infestans</name>
    <name type="common">Potato late blight agent</name>
    <name type="synonym">Botrytis infestans</name>
    <dbReference type="NCBI Taxonomy" id="4787"/>
    <lineage>
        <taxon>Eukaryota</taxon>
        <taxon>Sar</taxon>
        <taxon>Stramenopiles</taxon>
        <taxon>Oomycota</taxon>
        <taxon>Peronosporomycetes</taxon>
        <taxon>Peronosporales</taxon>
        <taxon>Peronosporaceae</taxon>
        <taxon>Phytophthora</taxon>
    </lineage>
</organism>
<evidence type="ECO:0000313" key="2">
    <source>
        <dbReference type="Proteomes" id="UP000704712"/>
    </source>
</evidence>
<evidence type="ECO:0000313" key="1">
    <source>
        <dbReference type="EMBL" id="KAF4144358.1"/>
    </source>
</evidence>
<name>A0A8S9V1S6_PHYIN</name>
<gene>
    <name evidence="1" type="ORF">GN958_ATG06452</name>
</gene>
<comment type="caution">
    <text evidence="1">The sequence shown here is derived from an EMBL/GenBank/DDBJ whole genome shotgun (WGS) entry which is preliminary data.</text>
</comment>
<proteinExistence type="predicted"/>